<feature type="compositionally biased region" description="Basic and acidic residues" evidence="7">
    <location>
        <begin position="196"/>
        <end position="220"/>
    </location>
</feature>
<feature type="compositionally biased region" description="Low complexity" evidence="7">
    <location>
        <begin position="634"/>
        <end position="650"/>
    </location>
</feature>
<comment type="similarity">
    <text evidence="6">Belongs to the DEAD box helicase family.</text>
</comment>
<feature type="region of interest" description="Disordered" evidence="7">
    <location>
        <begin position="597"/>
        <end position="674"/>
    </location>
</feature>
<evidence type="ECO:0000256" key="3">
    <source>
        <dbReference type="ARBA" id="ARBA00022806"/>
    </source>
</evidence>
<feature type="compositionally biased region" description="Acidic residues" evidence="7">
    <location>
        <begin position="651"/>
        <end position="661"/>
    </location>
</feature>
<feature type="compositionally biased region" description="Basic residues" evidence="7">
    <location>
        <begin position="162"/>
        <end position="172"/>
    </location>
</feature>
<dbReference type="PROSITE" id="PS51192">
    <property type="entry name" value="HELICASE_ATP_BIND_1"/>
    <property type="match status" value="1"/>
</dbReference>
<dbReference type="PROSITE" id="PS00039">
    <property type="entry name" value="DEAD_ATP_HELICASE"/>
    <property type="match status" value="1"/>
</dbReference>
<dbReference type="InterPro" id="IPR027417">
    <property type="entry name" value="P-loop_NTPase"/>
</dbReference>
<comment type="catalytic activity">
    <reaction evidence="6">
        <text>ATP + H2O = ADP + phosphate + H(+)</text>
        <dbReference type="Rhea" id="RHEA:13065"/>
        <dbReference type="ChEBI" id="CHEBI:15377"/>
        <dbReference type="ChEBI" id="CHEBI:15378"/>
        <dbReference type="ChEBI" id="CHEBI:30616"/>
        <dbReference type="ChEBI" id="CHEBI:43474"/>
        <dbReference type="ChEBI" id="CHEBI:456216"/>
        <dbReference type="EC" id="3.6.4.13"/>
    </reaction>
</comment>
<dbReference type="GeneID" id="11509923"/>
<dbReference type="SMART" id="SM00487">
    <property type="entry name" value="DEXDc"/>
    <property type="match status" value="1"/>
</dbReference>
<evidence type="ECO:0000256" key="2">
    <source>
        <dbReference type="ARBA" id="ARBA00022801"/>
    </source>
</evidence>
<evidence type="ECO:0000259" key="9">
    <source>
        <dbReference type="PROSITE" id="PS51194"/>
    </source>
</evidence>
<dbReference type="GO" id="GO:0003723">
    <property type="term" value="F:RNA binding"/>
    <property type="evidence" value="ECO:0007669"/>
    <property type="project" value="UniProtKB-UniRule"/>
</dbReference>
<dbReference type="eggNOG" id="KOG0350">
    <property type="taxonomic scope" value="Eukaryota"/>
</dbReference>
<dbReference type="VEuPathDB" id="FungiDB:MYCTH_2312967"/>
<dbReference type="CDD" id="cd18787">
    <property type="entry name" value="SF2_C_DEAD"/>
    <property type="match status" value="1"/>
</dbReference>
<dbReference type="OMA" id="HLEWLVI"/>
<accession>G2QNH6</accession>
<keyword evidence="5 6" id="KW-0694">RNA-binding</keyword>
<dbReference type="GO" id="GO:0016787">
    <property type="term" value="F:hydrolase activity"/>
    <property type="evidence" value="ECO:0007669"/>
    <property type="project" value="UniProtKB-KW"/>
</dbReference>
<dbReference type="KEGG" id="mtm:MYCTH_2312967"/>
<sequence>MYNRYIPPAKEKQAPTHSQTTPASSSKPLSTAQPYARYIPGQAPAPPAPAQPQKIVFDDANLPPVDHSKSTREIDEELTGSATQKKAKKSKSKQSEDVADDGVDQEAKESRSRKRKREDVDQTAILEDKVVENEDATPASGPDGDNAAAAHANPENDVKQERKPKREKRKKKKQEDYPDAEMADADDDDMHRKHRSVFEKVQRSLKIKERIVEDSTKKEEGEEEAEPAVEHGLEPLPQPEPVTFDESKLAYETLPPWLASPVRVAPDVTRPFVELGISPESSKILESKGFKDAFAVQTAVLPLLLPSPDRQGDVVVAAPTGSGKTLSYVLPMVHDISKDRATRLRALIVLPTRDLVQQVQLACEACTTAFAISGGKKVKVGTAMGNRVFKEEQSIIVGEEQRYDPQGYQQYLQKQNRLVSLEDSDDEDDGLDLERTEPLPYHVVAHESKVDILICTPGRLVEHITKTPGFSLDYVRWLIVDEADKLLAQDFQQWLDTVTEKLSVEKPGARDFPSSNKSGVRKVILSATMTRDLSLLNGLKLSRPRLVVVEGTKAGEQNLPPLLRESAIKIREPSLKPLYLVDLLRSKHMVSVNQEDAVDEVSVGSETSDSEASSASSSSASDSESDSDSDSDSDASSSASSSSSSSSTSSSDDDEAEEDDDDKSRSRNRPFPTAKKTTFPTTVLIFTKSNEAALRLSRLLVLLAPDLAPLIGTLTSSTKTSRRTRTLRAFAQNKLRILVASDLVSRGIDLVNLEHVINYDLPISETSYVHRVGRTARAGRRGCAWTLVEHAEARRFWRDFAGEGKGAVTTIGRSAPIERIRIGDGETEFSEERVQEYERALERLRAEAVGGGGGEGRK</sequence>
<dbReference type="SMART" id="SM00490">
    <property type="entry name" value="HELICc"/>
    <property type="match status" value="1"/>
</dbReference>
<dbReference type="AlphaFoldDB" id="G2QNH6"/>
<evidence type="ECO:0000256" key="4">
    <source>
        <dbReference type="ARBA" id="ARBA00022840"/>
    </source>
</evidence>
<evidence type="ECO:0000256" key="7">
    <source>
        <dbReference type="SAM" id="MobiDB-lite"/>
    </source>
</evidence>
<dbReference type="EMBL" id="CP003008">
    <property type="protein sequence ID" value="AEO62049.1"/>
    <property type="molecule type" value="Genomic_DNA"/>
</dbReference>
<dbReference type="GO" id="GO:0005524">
    <property type="term" value="F:ATP binding"/>
    <property type="evidence" value="ECO:0007669"/>
    <property type="project" value="UniProtKB-UniRule"/>
</dbReference>
<dbReference type="STRING" id="573729.G2QNH6"/>
<dbReference type="Gene3D" id="3.40.50.300">
    <property type="entry name" value="P-loop containing nucleotide triphosphate hydrolases"/>
    <property type="match status" value="2"/>
</dbReference>
<dbReference type="InterPro" id="IPR014001">
    <property type="entry name" value="Helicase_ATP-bd"/>
</dbReference>
<evidence type="ECO:0000313" key="10">
    <source>
        <dbReference type="EMBL" id="AEO62049.1"/>
    </source>
</evidence>
<dbReference type="Pfam" id="PF00271">
    <property type="entry name" value="Helicase_C"/>
    <property type="match status" value="1"/>
</dbReference>
<evidence type="ECO:0000256" key="6">
    <source>
        <dbReference type="RuleBase" id="RU365068"/>
    </source>
</evidence>
<dbReference type="Proteomes" id="UP000007322">
    <property type="component" value="Chromosome 7"/>
</dbReference>
<keyword evidence="11" id="KW-1185">Reference proteome</keyword>
<feature type="compositionally biased region" description="Acidic residues" evidence="7">
    <location>
        <begin position="623"/>
        <end position="633"/>
    </location>
</feature>
<protein>
    <recommendedName>
        <fullName evidence="6">ATP-dependent RNA helicase</fullName>
        <ecNumber evidence="6">3.6.4.13</ecNumber>
    </recommendedName>
</protein>
<dbReference type="HOGENOM" id="CLU_003041_15_2_1"/>
<feature type="region of interest" description="Disordered" evidence="7">
    <location>
        <begin position="1"/>
        <end position="238"/>
    </location>
</feature>
<dbReference type="SUPFAM" id="SSF52540">
    <property type="entry name" value="P-loop containing nucleoside triphosphate hydrolases"/>
    <property type="match status" value="2"/>
</dbReference>
<dbReference type="Pfam" id="PF00270">
    <property type="entry name" value="DEAD"/>
    <property type="match status" value="2"/>
</dbReference>
<comment type="domain">
    <text evidence="6">The Q motif is unique to and characteristic of the DEAD box family of RNA helicases and controls ATP binding and hydrolysis.</text>
</comment>
<keyword evidence="2 6" id="KW-0378">Hydrolase</keyword>
<dbReference type="FunCoup" id="G2QNH6">
    <property type="interactions" value="796"/>
</dbReference>
<dbReference type="InterPro" id="IPR011545">
    <property type="entry name" value="DEAD/DEAH_box_helicase_dom"/>
</dbReference>
<dbReference type="InParanoid" id="G2QNH6"/>
<evidence type="ECO:0000256" key="1">
    <source>
        <dbReference type="ARBA" id="ARBA00022741"/>
    </source>
</evidence>
<keyword evidence="4 6" id="KW-0067">ATP-binding</keyword>
<evidence type="ECO:0000259" key="8">
    <source>
        <dbReference type="PROSITE" id="PS51192"/>
    </source>
</evidence>
<keyword evidence="3 6" id="KW-0347">Helicase</keyword>
<evidence type="ECO:0000256" key="5">
    <source>
        <dbReference type="ARBA" id="ARBA00022884"/>
    </source>
</evidence>
<dbReference type="EC" id="3.6.4.13" evidence="6"/>
<dbReference type="CDD" id="cd17956">
    <property type="entry name" value="DEADc_DDX51"/>
    <property type="match status" value="1"/>
</dbReference>
<dbReference type="InterPro" id="IPR000629">
    <property type="entry name" value="RNA-helicase_DEAD-box_CS"/>
</dbReference>
<comment type="function">
    <text evidence="6">RNA helicase.</text>
</comment>
<reference evidence="10 11" key="1">
    <citation type="journal article" date="2011" name="Nat. Biotechnol.">
        <title>Comparative genomic analysis of the thermophilic biomass-degrading fungi Myceliophthora thermophila and Thielavia terrestris.</title>
        <authorList>
            <person name="Berka R.M."/>
            <person name="Grigoriev I.V."/>
            <person name="Otillar R."/>
            <person name="Salamov A."/>
            <person name="Grimwood J."/>
            <person name="Reid I."/>
            <person name="Ishmael N."/>
            <person name="John T."/>
            <person name="Darmond C."/>
            <person name="Moisan M.-C."/>
            <person name="Henrissat B."/>
            <person name="Coutinho P.M."/>
            <person name="Lombard V."/>
            <person name="Natvig D.O."/>
            <person name="Lindquist E."/>
            <person name="Schmutz J."/>
            <person name="Lucas S."/>
            <person name="Harris P."/>
            <person name="Powlowski J."/>
            <person name="Bellemare A."/>
            <person name="Taylor D."/>
            <person name="Butler G."/>
            <person name="de Vries R.P."/>
            <person name="Allijn I.E."/>
            <person name="van den Brink J."/>
            <person name="Ushinsky S."/>
            <person name="Storms R."/>
            <person name="Powell A.J."/>
            <person name="Paulsen I.T."/>
            <person name="Elbourne L.D.H."/>
            <person name="Baker S.E."/>
            <person name="Magnuson J."/>
            <person name="LaBoissiere S."/>
            <person name="Clutterbuck A.J."/>
            <person name="Martinez D."/>
            <person name="Wogulis M."/>
            <person name="de Leon A.L."/>
            <person name="Rey M.W."/>
            <person name="Tsang A."/>
        </authorList>
    </citation>
    <scope>NUCLEOTIDE SEQUENCE [LARGE SCALE GENOMIC DNA]</scope>
    <source>
        <strain evidence="11">ATCC 42464 / BCRC 31852 / DSM 1799</strain>
    </source>
</reference>
<dbReference type="PANTHER" id="PTHR24031">
    <property type="entry name" value="RNA HELICASE"/>
    <property type="match status" value="1"/>
</dbReference>
<dbReference type="GO" id="GO:0003724">
    <property type="term" value="F:RNA helicase activity"/>
    <property type="evidence" value="ECO:0007669"/>
    <property type="project" value="UniProtKB-EC"/>
</dbReference>
<organism evidence="10 11">
    <name type="scientific">Thermothelomyces thermophilus (strain ATCC 42464 / BCRC 31852 / DSM 1799)</name>
    <name type="common">Sporotrichum thermophile</name>
    <dbReference type="NCBI Taxonomy" id="573729"/>
    <lineage>
        <taxon>Eukaryota</taxon>
        <taxon>Fungi</taxon>
        <taxon>Dikarya</taxon>
        <taxon>Ascomycota</taxon>
        <taxon>Pezizomycotina</taxon>
        <taxon>Sordariomycetes</taxon>
        <taxon>Sordariomycetidae</taxon>
        <taxon>Sordariales</taxon>
        <taxon>Chaetomiaceae</taxon>
        <taxon>Thermothelomyces</taxon>
    </lineage>
</organism>
<feature type="compositionally biased region" description="Low complexity" evidence="7">
    <location>
        <begin position="605"/>
        <end position="622"/>
    </location>
</feature>
<name>G2QNH6_THET4</name>
<dbReference type="RefSeq" id="XP_003667294.1">
    <property type="nucleotide sequence ID" value="XM_003667246.1"/>
</dbReference>
<feature type="domain" description="Helicase C-terminal" evidence="9">
    <location>
        <begin position="670"/>
        <end position="835"/>
    </location>
</feature>
<feature type="compositionally biased region" description="Acidic residues" evidence="7">
    <location>
        <begin position="177"/>
        <end position="188"/>
    </location>
</feature>
<keyword evidence="1 6" id="KW-0547">Nucleotide-binding</keyword>
<proteinExistence type="inferred from homology"/>
<dbReference type="InterPro" id="IPR001650">
    <property type="entry name" value="Helicase_C-like"/>
</dbReference>
<gene>
    <name evidence="10" type="ORF">MYCTH_2312967</name>
</gene>
<evidence type="ECO:0000313" key="11">
    <source>
        <dbReference type="Proteomes" id="UP000007322"/>
    </source>
</evidence>
<feature type="compositionally biased region" description="Polar residues" evidence="7">
    <location>
        <begin position="15"/>
        <end position="33"/>
    </location>
</feature>
<feature type="domain" description="Helicase ATP-binding" evidence="8">
    <location>
        <begin position="305"/>
        <end position="547"/>
    </location>
</feature>
<dbReference type="OrthoDB" id="3370at2759"/>
<dbReference type="PROSITE" id="PS51194">
    <property type="entry name" value="HELICASE_CTER"/>
    <property type="match status" value="1"/>
</dbReference>